<dbReference type="PANTHER" id="PTHR43309:SF3">
    <property type="entry name" value="5-OXOPROLINASE SUBUNIT C"/>
    <property type="match status" value="1"/>
</dbReference>
<keyword evidence="2 5" id="KW-0378">Hydrolase</keyword>
<dbReference type="AlphaFoldDB" id="A0AAX2A9X2"/>
<dbReference type="InterPro" id="IPR029000">
    <property type="entry name" value="Cyclophilin-like_dom_sf"/>
</dbReference>
<feature type="domain" description="Carboxyltransferase" evidence="4">
    <location>
        <begin position="25"/>
        <end position="303"/>
    </location>
</feature>
<dbReference type="InterPro" id="IPR052708">
    <property type="entry name" value="PxpC"/>
</dbReference>
<evidence type="ECO:0000256" key="2">
    <source>
        <dbReference type="ARBA" id="ARBA00022801"/>
    </source>
</evidence>
<dbReference type="InterPro" id="IPR003778">
    <property type="entry name" value="CT_A_B"/>
</dbReference>
<dbReference type="KEGG" id="hbv:ABIV_0783"/>
<evidence type="ECO:0000256" key="1">
    <source>
        <dbReference type="ARBA" id="ARBA00022741"/>
    </source>
</evidence>
<accession>A0AAX2A9X2</accession>
<protein>
    <submittedName>
        <fullName evidence="5">Allophanate hydrolase, subunit 2</fullName>
    </submittedName>
    <submittedName>
        <fullName evidence="6">Urea amidolyase</fullName>
    </submittedName>
</protein>
<dbReference type="GO" id="GO:0005524">
    <property type="term" value="F:ATP binding"/>
    <property type="evidence" value="ECO:0007669"/>
    <property type="project" value="UniProtKB-KW"/>
</dbReference>
<dbReference type="Gene3D" id="2.40.100.10">
    <property type="entry name" value="Cyclophilin-like"/>
    <property type="match status" value="1"/>
</dbReference>
<dbReference type="Proteomes" id="UP000253850">
    <property type="component" value="Chromosome"/>
</dbReference>
<proteinExistence type="predicted"/>
<dbReference type="EMBL" id="PDKM01000001">
    <property type="protein sequence ID" value="RXK10923.1"/>
    <property type="molecule type" value="Genomic_DNA"/>
</dbReference>
<dbReference type="Proteomes" id="UP000289193">
    <property type="component" value="Unassembled WGS sequence"/>
</dbReference>
<keyword evidence="3" id="KW-0067">ATP-binding</keyword>
<dbReference type="GO" id="GO:0016787">
    <property type="term" value="F:hydrolase activity"/>
    <property type="evidence" value="ECO:0007669"/>
    <property type="project" value="UniProtKB-KW"/>
</dbReference>
<keyword evidence="1" id="KW-0547">Nucleotide-binding</keyword>
<dbReference type="SUPFAM" id="SSF50891">
    <property type="entry name" value="Cyclophilin-like"/>
    <property type="match status" value="1"/>
</dbReference>
<evidence type="ECO:0000256" key="3">
    <source>
        <dbReference type="ARBA" id="ARBA00022840"/>
    </source>
</evidence>
<dbReference type="EMBL" id="CP031217">
    <property type="protein sequence ID" value="AXH11796.1"/>
    <property type="molecule type" value="Genomic_DNA"/>
</dbReference>
<dbReference type="RefSeq" id="WP_114838658.1">
    <property type="nucleotide sequence ID" value="NZ_CP031217.1"/>
</dbReference>
<evidence type="ECO:0000313" key="5">
    <source>
        <dbReference type="EMBL" id="AXH11796.1"/>
    </source>
</evidence>
<reference evidence="5 7" key="2">
    <citation type="submission" date="2018-07" db="EMBL/GenBank/DDBJ databases">
        <title>Complete genome of the Arcobacter bivalviorum type strain LMG 26154.</title>
        <authorList>
            <person name="Miller W.G."/>
            <person name="Yee E."/>
            <person name="Bono J.L."/>
        </authorList>
    </citation>
    <scope>NUCLEOTIDE SEQUENCE [LARGE SCALE GENOMIC DNA]</scope>
    <source>
        <strain evidence="5 7">LMG 26154</strain>
    </source>
</reference>
<evidence type="ECO:0000313" key="8">
    <source>
        <dbReference type="Proteomes" id="UP000289193"/>
    </source>
</evidence>
<dbReference type="NCBIfam" id="TIGR00724">
    <property type="entry name" value="urea_amlyse_rel"/>
    <property type="match status" value="1"/>
</dbReference>
<dbReference type="PANTHER" id="PTHR43309">
    <property type="entry name" value="5-OXOPROLINASE SUBUNIT C"/>
    <property type="match status" value="1"/>
</dbReference>
<gene>
    <name evidence="5" type="ORF">ABIV_0783</name>
    <name evidence="6" type="ORF">CRV05_00695</name>
</gene>
<evidence type="ECO:0000313" key="6">
    <source>
        <dbReference type="EMBL" id="RXK10923.1"/>
    </source>
</evidence>
<dbReference type="SMART" id="SM00797">
    <property type="entry name" value="AHS2"/>
    <property type="match status" value="1"/>
</dbReference>
<organism evidence="6 8">
    <name type="scientific">Halarcobacter bivalviorum</name>
    <dbReference type="NCBI Taxonomy" id="663364"/>
    <lineage>
        <taxon>Bacteria</taxon>
        <taxon>Pseudomonadati</taxon>
        <taxon>Campylobacterota</taxon>
        <taxon>Epsilonproteobacteria</taxon>
        <taxon>Campylobacterales</taxon>
        <taxon>Arcobacteraceae</taxon>
        <taxon>Halarcobacter</taxon>
    </lineage>
</organism>
<name>A0AAX2A9X2_9BACT</name>
<keyword evidence="8" id="KW-1185">Reference proteome</keyword>
<sequence>MKGFELIKAGIYTTIQDKGRFSFMHLGVTNSGFMDEYAANACNKLLDNSLDTNLLEILFPSLQIKVTQSSTIAITGAKCEFFINGEQKNIWETHFVRVGDEIKVSRILEGQRVYLGVKGGFQIEKEFGSYATSQKEGFGGLNGQKLVNNDILPYEENSTFIKRRWKEKYIPQYKKELTLRVILSYQCDTFEQDQIDKFFNSEYTITPDFNSMACKLDGEAIECTISNLISEAIAFGSIQIPKDGKPIILLKERQTIGGYPKIGSVLSLDCFKLAQMKPGNKIRFEKIEVNEAREKVLKFIEAFS</sequence>
<reference evidence="6 8" key="1">
    <citation type="submission" date="2017-10" db="EMBL/GenBank/DDBJ databases">
        <title>Genomics of the genus Arcobacter.</title>
        <authorList>
            <person name="Perez-Cataluna A."/>
            <person name="Figueras M.J."/>
        </authorList>
    </citation>
    <scope>NUCLEOTIDE SEQUENCE [LARGE SCALE GENOMIC DNA]</scope>
    <source>
        <strain evidence="6 8">CECT 7835</strain>
    </source>
</reference>
<evidence type="ECO:0000259" key="4">
    <source>
        <dbReference type="SMART" id="SM00797"/>
    </source>
</evidence>
<dbReference type="Pfam" id="PF02626">
    <property type="entry name" value="CT_A_B"/>
    <property type="match status" value="1"/>
</dbReference>
<evidence type="ECO:0000313" key="7">
    <source>
        <dbReference type="Proteomes" id="UP000253850"/>
    </source>
</evidence>